<name>A0A8S4RUE9_9NEOP</name>
<sequence length="72" mass="8191">MKWEPDASKKMSLLIKKSVKSLFTHGKFMVLIDFDENLYADEVAPRADFPVGYRNLSPIGLALRCETVCELL</sequence>
<comment type="caution">
    <text evidence="1">The sequence shown here is derived from an EMBL/GenBank/DDBJ whole genome shotgun (WGS) entry which is preliminary data.</text>
</comment>
<reference evidence="1" key="1">
    <citation type="submission" date="2022-03" db="EMBL/GenBank/DDBJ databases">
        <authorList>
            <person name="Lindestad O."/>
        </authorList>
    </citation>
    <scope>NUCLEOTIDE SEQUENCE</scope>
</reference>
<dbReference type="Proteomes" id="UP000838756">
    <property type="component" value="Unassembled WGS sequence"/>
</dbReference>
<organism evidence="1 2">
    <name type="scientific">Pararge aegeria aegeria</name>
    <dbReference type="NCBI Taxonomy" id="348720"/>
    <lineage>
        <taxon>Eukaryota</taxon>
        <taxon>Metazoa</taxon>
        <taxon>Ecdysozoa</taxon>
        <taxon>Arthropoda</taxon>
        <taxon>Hexapoda</taxon>
        <taxon>Insecta</taxon>
        <taxon>Pterygota</taxon>
        <taxon>Neoptera</taxon>
        <taxon>Endopterygota</taxon>
        <taxon>Lepidoptera</taxon>
        <taxon>Glossata</taxon>
        <taxon>Ditrysia</taxon>
        <taxon>Papilionoidea</taxon>
        <taxon>Nymphalidae</taxon>
        <taxon>Satyrinae</taxon>
        <taxon>Satyrini</taxon>
        <taxon>Parargina</taxon>
        <taxon>Pararge</taxon>
    </lineage>
</organism>
<evidence type="ECO:0000313" key="1">
    <source>
        <dbReference type="EMBL" id="CAH2240932.1"/>
    </source>
</evidence>
<accession>A0A8S4RUE9</accession>
<dbReference type="EMBL" id="CAKXAJ010025557">
    <property type="protein sequence ID" value="CAH2240932.1"/>
    <property type="molecule type" value="Genomic_DNA"/>
</dbReference>
<protein>
    <submittedName>
        <fullName evidence="1">Jg9668 protein</fullName>
    </submittedName>
</protein>
<keyword evidence="2" id="KW-1185">Reference proteome</keyword>
<gene>
    <name evidence="1" type="primary">jg9668</name>
    <name evidence="1" type="ORF">PAEG_LOCUS17415</name>
</gene>
<proteinExistence type="predicted"/>
<dbReference type="AlphaFoldDB" id="A0A8S4RUE9"/>
<evidence type="ECO:0000313" key="2">
    <source>
        <dbReference type="Proteomes" id="UP000838756"/>
    </source>
</evidence>